<evidence type="ECO:0000313" key="4">
    <source>
        <dbReference type="EMBL" id="QSX31317.1"/>
    </source>
</evidence>
<dbReference type="InterPro" id="IPR003344">
    <property type="entry name" value="Big_1_dom"/>
</dbReference>
<evidence type="ECO:0000256" key="2">
    <source>
        <dbReference type="SAM" id="SignalP"/>
    </source>
</evidence>
<dbReference type="Proteomes" id="UP000663281">
    <property type="component" value="Chromosome"/>
</dbReference>
<evidence type="ECO:0000256" key="1">
    <source>
        <dbReference type="ARBA" id="ARBA00010116"/>
    </source>
</evidence>
<dbReference type="SMART" id="SM00634">
    <property type="entry name" value="BID_1"/>
    <property type="match status" value="2"/>
</dbReference>
<feature type="chain" id="PRO_5037639802" evidence="2">
    <location>
        <begin position="20"/>
        <end position="834"/>
    </location>
</feature>
<comment type="similarity">
    <text evidence="1">Belongs to the intimin/invasin family.</text>
</comment>
<proteinExistence type="inferred from homology"/>
<protein>
    <submittedName>
        <fullName evidence="4">Ig-like domain-containing protein</fullName>
    </submittedName>
</protein>
<evidence type="ECO:0000313" key="5">
    <source>
        <dbReference type="Proteomes" id="UP000663281"/>
    </source>
</evidence>
<evidence type="ECO:0000259" key="3">
    <source>
        <dbReference type="PROSITE" id="PS51127"/>
    </source>
</evidence>
<dbReference type="KEGG" id="scyp:JYB88_06700"/>
<sequence>MKSAYKLWFASFLSFLLIACGGGGGLSSDGDGGGGTPTDTITVSVSISNTDIAAATPATVTANVTGSVSGAQAGKLVTFSLNNDSMGTFTPGTGTALTDANGNAVIALSTADIEGAGTVTATVDTGESGKVGFNMKGDGGRSSGSSAQVSLTLTDVNGNAIDTISTTKPGKLVATVSGVSKTVIVTFDSTLGDLPIKTAITDTNGRASVDIYAGSQPGAALASASLSTGELGQKVFVVGATNVLMGTAEGTFESGKASVSATSLSAGGTASISVKLQDDQGNAYTEPVDVHFTSTCGSKSTPEAELSTPVTAVGGIATSTYLAKGCVGDDAISVTANVGGKNLSATGTINVMAADAGSIVFVSATPENISIKGTGGDESSIVKFKVLDINGNPVANKPVSFSLNTNSGGLSLNPVTATTNSQGIAQTVVTSGTVATSVRVTASIDGTDPLISSQSNVLVISTGKPDQDSFSLSAEVVNSEGWDYDGTEVKVTARLADAFNNPVPNGTAVYFTAEGGAIDPSCTTTSGVCSVTWRSQNPRPEGNTLGVRPRSDLGANGGNFYGQKFGGRATITATAVGEESFPDSNGNGRFDAAEMTLFLNGKDVNGRKYDLDDAFGDFNEDGYFNPQQTGGDTGSGANEELIDFNSNGVFDLADKKYNGVLCSLPPHDGCADGVNDSQSLFVRESLVMVMSGSTAFATPKGLVGIQNDFRGMIAAVDEEGNPITVASYADNEEGIENDGTIDILGKGTATVVFSISDLHNQQLPAGTKVEFKTSPGSIVSSSSYTWPSSNYNGARQFAVTIKGADEPESGLFSVMVTTPGGTATEVLTIPLVIH</sequence>
<dbReference type="InterPro" id="IPR013783">
    <property type="entry name" value="Ig-like_fold"/>
</dbReference>
<dbReference type="PROSITE" id="PS51257">
    <property type="entry name" value="PROKAR_LIPOPROTEIN"/>
    <property type="match status" value="1"/>
</dbReference>
<dbReference type="InterPro" id="IPR008964">
    <property type="entry name" value="Invasin/intimin_cell_adhesion"/>
</dbReference>
<organism evidence="4 5">
    <name type="scientific">Shewanella cyperi</name>
    <dbReference type="NCBI Taxonomy" id="2814292"/>
    <lineage>
        <taxon>Bacteria</taxon>
        <taxon>Pseudomonadati</taxon>
        <taxon>Pseudomonadota</taxon>
        <taxon>Gammaproteobacteria</taxon>
        <taxon>Alteromonadales</taxon>
        <taxon>Shewanellaceae</taxon>
        <taxon>Shewanella</taxon>
    </lineage>
</organism>
<keyword evidence="5" id="KW-1185">Reference proteome</keyword>
<name>A0A975ALD0_9GAMM</name>
<feature type="domain" description="Big-1" evidence="3">
    <location>
        <begin position="361"/>
        <end position="460"/>
    </location>
</feature>
<reference evidence="4 5" key="1">
    <citation type="submission" date="2021-03" db="EMBL/GenBank/DDBJ databases">
        <title>Novel species identification of genus Shewanella.</title>
        <authorList>
            <person name="Liu G."/>
            <person name="Zhang Q."/>
        </authorList>
    </citation>
    <scope>NUCLEOTIDE SEQUENCE [LARGE SCALE GENOMIC DNA]</scope>
    <source>
        <strain evidence="4 5">FJAT-53726</strain>
    </source>
</reference>
<dbReference type="RefSeq" id="WP_207325903.1">
    <property type="nucleotide sequence ID" value="NZ_CP071504.1"/>
</dbReference>
<feature type="signal peptide" evidence="2">
    <location>
        <begin position="1"/>
        <end position="19"/>
    </location>
</feature>
<keyword evidence="2" id="KW-0732">Signal</keyword>
<dbReference type="AlphaFoldDB" id="A0A975ALD0"/>
<accession>A0A975ALD0</accession>
<dbReference type="EMBL" id="CP071504">
    <property type="protein sequence ID" value="QSX31317.1"/>
    <property type="molecule type" value="Genomic_DNA"/>
</dbReference>
<feature type="domain" description="Big-1" evidence="3">
    <location>
        <begin position="42"/>
        <end position="154"/>
    </location>
</feature>
<dbReference type="Gene3D" id="2.60.40.10">
    <property type="entry name" value="Immunoglobulins"/>
    <property type="match status" value="5"/>
</dbReference>
<dbReference type="Pfam" id="PF02369">
    <property type="entry name" value="Big_1"/>
    <property type="match status" value="1"/>
</dbReference>
<dbReference type="PROSITE" id="PS51127">
    <property type="entry name" value="BIG1"/>
    <property type="match status" value="2"/>
</dbReference>
<dbReference type="SUPFAM" id="SSF49373">
    <property type="entry name" value="Invasin/intimin cell-adhesion fragments"/>
    <property type="match status" value="3"/>
</dbReference>
<gene>
    <name evidence="4" type="ORF">JYB88_06700</name>
</gene>